<protein>
    <submittedName>
        <fullName evidence="5">Oxidoreductase domain protein</fullName>
    </submittedName>
</protein>
<evidence type="ECO:0000313" key="5">
    <source>
        <dbReference type="EMBL" id="AHG89671.1"/>
    </source>
</evidence>
<dbReference type="GO" id="GO:0000166">
    <property type="term" value="F:nucleotide binding"/>
    <property type="evidence" value="ECO:0007669"/>
    <property type="project" value="InterPro"/>
</dbReference>
<name>W0RFU1_9BACT</name>
<dbReference type="KEGG" id="gba:J421_2134"/>
<keyword evidence="6" id="KW-1185">Reference proteome</keyword>
<dbReference type="SUPFAM" id="SSF55347">
    <property type="entry name" value="Glyceraldehyde-3-phosphate dehydrogenase-like, C-terminal domain"/>
    <property type="match status" value="1"/>
</dbReference>
<comment type="similarity">
    <text evidence="1">Belongs to the Gfo/Idh/MocA family.</text>
</comment>
<dbReference type="Pfam" id="PF22725">
    <property type="entry name" value="GFO_IDH_MocA_C3"/>
    <property type="match status" value="1"/>
</dbReference>
<sequence length="337" mass="36274">MTAPLRWGVLGAASIAVRRVIPAMQRSAACRVDAIASRDLAKARAAADALGIPRAYGSYEELLADPEIDAVYNPLPNHLHVPWSERAAAAGKHVLCEKPIALTADEARALVAARDRAGVQIAEAFMVRTHPQWHVARDVVRSGRIGELKLVTGHFSYHRRDPSDVRNRVEWGGGVLLDVGCYPITMSRWLFGAEPAEVVGTLERDPEFGVDRLAAGLLRFPTGMATFGVGGQIVHHQRVQILGTAGRIELEIPFSPPGDHPTRLLVDDGRDVLGTGVESIAVGAYDQFTLQADRFAAAVRGEGPVPVPLEDAIANMAVIDAIFRSVESGRWESPAAS</sequence>
<dbReference type="RefSeq" id="WP_025411160.1">
    <property type="nucleotide sequence ID" value="NZ_CP007128.1"/>
</dbReference>
<dbReference type="Pfam" id="PF01408">
    <property type="entry name" value="GFO_IDH_MocA"/>
    <property type="match status" value="1"/>
</dbReference>
<evidence type="ECO:0000256" key="2">
    <source>
        <dbReference type="ARBA" id="ARBA00023002"/>
    </source>
</evidence>
<dbReference type="InterPro" id="IPR055170">
    <property type="entry name" value="GFO_IDH_MocA-like_dom"/>
</dbReference>
<organism evidence="5 6">
    <name type="scientific">Gemmatirosa kalamazoonensis</name>
    <dbReference type="NCBI Taxonomy" id="861299"/>
    <lineage>
        <taxon>Bacteria</taxon>
        <taxon>Pseudomonadati</taxon>
        <taxon>Gemmatimonadota</taxon>
        <taxon>Gemmatimonadia</taxon>
        <taxon>Gemmatimonadales</taxon>
        <taxon>Gemmatimonadaceae</taxon>
        <taxon>Gemmatirosa</taxon>
    </lineage>
</organism>
<proteinExistence type="inferred from homology"/>
<accession>W0RFU1</accession>
<keyword evidence="2" id="KW-0560">Oxidoreductase</keyword>
<evidence type="ECO:0000259" key="3">
    <source>
        <dbReference type="Pfam" id="PF01408"/>
    </source>
</evidence>
<dbReference type="InterPro" id="IPR000683">
    <property type="entry name" value="Gfo/Idh/MocA-like_OxRdtase_N"/>
</dbReference>
<dbReference type="PATRIC" id="fig|861299.3.peg.2173"/>
<dbReference type="SUPFAM" id="SSF51735">
    <property type="entry name" value="NAD(P)-binding Rossmann-fold domains"/>
    <property type="match status" value="1"/>
</dbReference>
<dbReference type="PANTHER" id="PTHR22604">
    <property type="entry name" value="OXIDOREDUCTASES"/>
    <property type="match status" value="1"/>
</dbReference>
<dbReference type="EMBL" id="CP007128">
    <property type="protein sequence ID" value="AHG89671.1"/>
    <property type="molecule type" value="Genomic_DNA"/>
</dbReference>
<dbReference type="InParanoid" id="W0RFU1"/>
<dbReference type="GO" id="GO:0016491">
    <property type="term" value="F:oxidoreductase activity"/>
    <property type="evidence" value="ECO:0007669"/>
    <property type="project" value="UniProtKB-KW"/>
</dbReference>
<dbReference type="InterPro" id="IPR050984">
    <property type="entry name" value="Gfo/Idh/MocA_domain"/>
</dbReference>
<gene>
    <name evidence="5" type="ORF">J421_2134</name>
</gene>
<dbReference type="InterPro" id="IPR036291">
    <property type="entry name" value="NAD(P)-bd_dom_sf"/>
</dbReference>
<evidence type="ECO:0000256" key="1">
    <source>
        <dbReference type="ARBA" id="ARBA00010928"/>
    </source>
</evidence>
<dbReference type="HOGENOM" id="CLU_023194_5_0_0"/>
<reference evidence="5 6" key="1">
    <citation type="journal article" date="2014" name="Genome Announc.">
        <title>Genome Sequence and Methylome of Soil Bacterium Gemmatirosa kalamazoonensis KBS708T, a Member of the Rarely Cultivated Gemmatimonadetes Phylum.</title>
        <authorList>
            <person name="Debruyn J.M."/>
            <person name="Radosevich M."/>
            <person name="Wommack K.E."/>
            <person name="Polson S.W."/>
            <person name="Hauser L.J."/>
            <person name="Fawaz M.N."/>
            <person name="Korlach J."/>
            <person name="Tsai Y.C."/>
        </authorList>
    </citation>
    <scope>NUCLEOTIDE SEQUENCE [LARGE SCALE GENOMIC DNA]</scope>
    <source>
        <strain evidence="5 6">KBS708</strain>
    </source>
</reference>
<dbReference type="Proteomes" id="UP000019151">
    <property type="component" value="Chromosome"/>
</dbReference>
<dbReference type="AlphaFoldDB" id="W0RFU1"/>
<evidence type="ECO:0000259" key="4">
    <source>
        <dbReference type="Pfam" id="PF22725"/>
    </source>
</evidence>
<dbReference type="STRING" id="861299.J421_2134"/>
<dbReference type="Gene3D" id="3.40.50.720">
    <property type="entry name" value="NAD(P)-binding Rossmann-like Domain"/>
    <property type="match status" value="1"/>
</dbReference>
<feature type="domain" description="GFO/IDH/MocA-like oxidoreductase" evidence="4">
    <location>
        <begin position="135"/>
        <end position="249"/>
    </location>
</feature>
<dbReference type="PANTHER" id="PTHR22604:SF105">
    <property type="entry name" value="TRANS-1,2-DIHYDROBENZENE-1,2-DIOL DEHYDROGENASE"/>
    <property type="match status" value="1"/>
</dbReference>
<dbReference type="OrthoDB" id="9783105at2"/>
<dbReference type="eggNOG" id="COG0673">
    <property type="taxonomic scope" value="Bacteria"/>
</dbReference>
<evidence type="ECO:0000313" key="6">
    <source>
        <dbReference type="Proteomes" id="UP000019151"/>
    </source>
</evidence>
<dbReference type="Gene3D" id="3.30.360.10">
    <property type="entry name" value="Dihydrodipicolinate Reductase, domain 2"/>
    <property type="match status" value="1"/>
</dbReference>
<feature type="domain" description="Gfo/Idh/MocA-like oxidoreductase N-terminal" evidence="3">
    <location>
        <begin position="5"/>
        <end position="123"/>
    </location>
</feature>